<feature type="compositionally biased region" description="Basic and acidic residues" evidence="1">
    <location>
        <begin position="1"/>
        <end position="34"/>
    </location>
</feature>
<name>A0A7W8LMW7_9SPIR</name>
<evidence type="ECO:0000313" key="3">
    <source>
        <dbReference type="Proteomes" id="UP000518887"/>
    </source>
</evidence>
<accession>A0A7W8LMW7</accession>
<dbReference type="EMBL" id="JACHFQ010000007">
    <property type="protein sequence ID" value="MBB5226835.1"/>
    <property type="molecule type" value="Genomic_DNA"/>
</dbReference>
<sequence length="59" mass="7141">MANGEEDLREKNKDSLPPSEKYDEWRVFQGREDAQMLQEKSSSWKSKKDWSEKYDRLDD</sequence>
<feature type="region of interest" description="Disordered" evidence="1">
    <location>
        <begin position="1"/>
        <end position="59"/>
    </location>
</feature>
<keyword evidence="3" id="KW-1185">Reference proteome</keyword>
<evidence type="ECO:0000313" key="2">
    <source>
        <dbReference type="EMBL" id="MBB5226835.1"/>
    </source>
</evidence>
<dbReference type="AlphaFoldDB" id="A0A7W8LMW7"/>
<protein>
    <submittedName>
        <fullName evidence="2">Uncharacterized protein</fullName>
    </submittedName>
</protein>
<dbReference type="RefSeq" id="WP_184660478.1">
    <property type="nucleotide sequence ID" value="NZ_CP031518.1"/>
</dbReference>
<dbReference type="Proteomes" id="UP000518887">
    <property type="component" value="Unassembled WGS sequence"/>
</dbReference>
<organism evidence="2 3">
    <name type="scientific">Treponema ruminis</name>
    <dbReference type="NCBI Taxonomy" id="744515"/>
    <lineage>
        <taxon>Bacteria</taxon>
        <taxon>Pseudomonadati</taxon>
        <taxon>Spirochaetota</taxon>
        <taxon>Spirochaetia</taxon>
        <taxon>Spirochaetales</taxon>
        <taxon>Treponemataceae</taxon>
        <taxon>Treponema</taxon>
    </lineage>
</organism>
<feature type="compositionally biased region" description="Basic and acidic residues" evidence="1">
    <location>
        <begin position="46"/>
        <end position="59"/>
    </location>
</feature>
<reference evidence="2 3" key="1">
    <citation type="submission" date="2020-08" db="EMBL/GenBank/DDBJ databases">
        <title>Genomic Encyclopedia of Type Strains, Phase IV (KMG-IV): sequencing the most valuable type-strain genomes for metagenomic binning, comparative biology and taxonomic classification.</title>
        <authorList>
            <person name="Goeker M."/>
        </authorList>
    </citation>
    <scope>NUCLEOTIDE SEQUENCE [LARGE SCALE GENOMIC DNA]</scope>
    <source>
        <strain evidence="2 3">DSM 103462</strain>
    </source>
</reference>
<gene>
    <name evidence="2" type="ORF">HNP76_002223</name>
</gene>
<comment type="caution">
    <text evidence="2">The sequence shown here is derived from an EMBL/GenBank/DDBJ whole genome shotgun (WGS) entry which is preliminary data.</text>
</comment>
<proteinExistence type="predicted"/>
<evidence type="ECO:0000256" key="1">
    <source>
        <dbReference type="SAM" id="MobiDB-lite"/>
    </source>
</evidence>